<gene>
    <name evidence="2" type="ORF">DF183_02205</name>
</gene>
<sequence length="165" mass="18542">MSALGSELEKTTLDLENFLPYQVTILASHIAVTFARQHAQQFGLSIPEWRIIATLGRYGTLTSGSLTERTSMDKAKVSRAVSRLTAAQLIARRDNENDMRSNLLCLTEQGQQVHDRIVPIALDLEQELTSVLSQEELSSFKEMMTRLENRMVQRFGSDFSGDAHI</sequence>
<dbReference type="Pfam" id="PF12802">
    <property type="entry name" value="MarR_2"/>
    <property type="match status" value="1"/>
</dbReference>
<organism evidence="2 3">
    <name type="scientific">Alcaligenes faecalis</name>
    <dbReference type="NCBI Taxonomy" id="511"/>
    <lineage>
        <taxon>Bacteria</taxon>
        <taxon>Pseudomonadati</taxon>
        <taxon>Pseudomonadota</taxon>
        <taxon>Betaproteobacteria</taxon>
        <taxon>Burkholderiales</taxon>
        <taxon>Alcaligenaceae</taxon>
        <taxon>Alcaligenes</taxon>
    </lineage>
</organism>
<dbReference type="SMART" id="SM00347">
    <property type="entry name" value="HTH_MARR"/>
    <property type="match status" value="1"/>
</dbReference>
<dbReference type="PRINTS" id="PR00598">
    <property type="entry name" value="HTHMARR"/>
</dbReference>
<reference evidence="2 3" key="2">
    <citation type="submission" date="2018-05" db="EMBL/GenBank/DDBJ databases">
        <authorList>
            <person name="Lanie J.A."/>
            <person name="Ng W.-L."/>
            <person name="Kazmierczak K.M."/>
            <person name="Andrzejewski T.M."/>
            <person name="Davidsen T.M."/>
            <person name="Wayne K.J."/>
            <person name="Tettelin H."/>
            <person name="Glass J.I."/>
            <person name="Rusch D."/>
            <person name="Podicherti R."/>
            <person name="Tsui H.-C.T."/>
            <person name="Winkler M.E."/>
        </authorList>
    </citation>
    <scope>NUCLEOTIDE SEQUENCE [LARGE SCALE GENOMIC DNA]</scope>
    <source>
        <strain evidence="2 3">YBY</strain>
    </source>
</reference>
<proteinExistence type="predicted"/>
<protein>
    <submittedName>
        <fullName evidence="2">MarR family transcriptional regulator</fullName>
    </submittedName>
</protein>
<evidence type="ECO:0000313" key="2">
    <source>
        <dbReference type="EMBL" id="PWE15567.1"/>
    </source>
</evidence>
<dbReference type="STRING" id="511.UZ73_02690"/>
<dbReference type="InterPro" id="IPR000835">
    <property type="entry name" value="HTH_MarR-typ"/>
</dbReference>
<dbReference type="EMBL" id="QEXO01000001">
    <property type="protein sequence ID" value="PWE15567.1"/>
    <property type="molecule type" value="Genomic_DNA"/>
</dbReference>
<dbReference type="PANTHER" id="PTHR33164:SF57">
    <property type="entry name" value="MARR-FAMILY TRANSCRIPTIONAL REGULATOR"/>
    <property type="match status" value="1"/>
</dbReference>
<dbReference type="InterPro" id="IPR036388">
    <property type="entry name" value="WH-like_DNA-bd_sf"/>
</dbReference>
<evidence type="ECO:0000313" key="3">
    <source>
        <dbReference type="Proteomes" id="UP000245216"/>
    </source>
</evidence>
<name>A0A2U2BNM7_ALCFA</name>
<reference evidence="2 3" key="1">
    <citation type="submission" date="2018-05" db="EMBL/GenBank/DDBJ databases">
        <title>Genome Sequence of an Efficient Indole-Degrading Bacterium, Alcaligenes sp.YBY.</title>
        <authorList>
            <person name="Yang B."/>
        </authorList>
    </citation>
    <scope>NUCLEOTIDE SEQUENCE [LARGE SCALE GENOMIC DNA]</scope>
    <source>
        <strain evidence="2 3">YBY</strain>
    </source>
</reference>
<dbReference type="AlphaFoldDB" id="A0A2U2BNM7"/>
<dbReference type="InterPro" id="IPR036390">
    <property type="entry name" value="WH_DNA-bd_sf"/>
</dbReference>
<dbReference type="PANTHER" id="PTHR33164">
    <property type="entry name" value="TRANSCRIPTIONAL REGULATOR, MARR FAMILY"/>
    <property type="match status" value="1"/>
</dbReference>
<dbReference type="InterPro" id="IPR039422">
    <property type="entry name" value="MarR/SlyA-like"/>
</dbReference>
<dbReference type="SUPFAM" id="SSF46785">
    <property type="entry name" value="Winged helix' DNA-binding domain"/>
    <property type="match status" value="1"/>
</dbReference>
<comment type="caution">
    <text evidence="2">The sequence shown here is derived from an EMBL/GenBank/DDBJ whole genome shotgun (WGS) entry which is preliminary data.</text>
</comment>
<dbReference type="Proteomes" id="UP000245216">
    <property type="component" value="Unassembled WGS sequence"/>
</dbReference>
<dbReference type="GO" id="GO:0006950">
    <property type="term" value="P:response to stress"/>
    <property type="evidence" value="ECO:0007669"/>
    <property type="project" value="TreeGrafter"/>
</dbReference>
<dbReference type="Gene3D" id="1.10.10.10">
    <property type="entry name" value="Winged helix-like DNA-binding domain superfamily/Winged helix DNA-binding domain"/>
    <property type="match status" value="1"/>
</dbReference>
<accession>A0A2U2BNM7</accession>
<dbReference type="GO" id="GO:0003700">
    <property type="term" value="F:DNA-binding transcription factor activity"/>
    <property type="evidence" value="ECO:0007669"/>
    <property type="project" value="InterPro"/>
</dbReference>
<feature type="domain" description="HTH marR-type" evidence="1">
    <location>
        <begin position="1"/>
        <end position="149"/>
    </location>
</feature>
<dbReference type="PROSITE" id="PS50995">
    <property type="entry name" value="HTH_MARR_2"/>
    <property type="match status" value="1"/>
</dbReference>
<evidence type="ECO:0000259" key="1">
    <source>
        <dbReference type="PROSITE" id="PS50995"/>
    </source>
</evidence>